<feature type="transmembrane region" description="Helical" evidence="7">
    <location>
        <begin position="219"/>
        <end position="244"/>
    </location>
</feature>
<gene>
    <name evidence="9" type="ORF">ACFPFX_14815</name>
</gene>
<evidence type="ECO:0000313" key="9">
    <source>
        <dbReference type="EMBL" id="MFC4957557.1"/>
    </source>
</evidence>
<keyword evidence="4 7" id="KW-0812">Transmembrane</keyword>
<evidence type="ECO:0000256" key="7">
    <source>
        <dbReference type="SAM" id="Phobius"/>
    </source>
</evidence>
<feature type="transmembrane region" description="Helical" evidence="7">
    <location>
        <begin position="354"/>
        <end position="377"/>
    </location>
</feature>
<keyword evidence="5 7" id="KW-1133">Transmembrane helix</keyword>
<evidence type="ECO:0000256" key="4">
    <source>
        <dbReference type="ARBA" id="ARBA00022692"/>
    </source>
</evidence>
<sequence length="429" mass="44057">MRTFRSRTRTARIAGERRMLVAMAVDATGSGMYVPFSLVFFHHVTGLSFATVGLVLTVVGLAGLGALPLAGAAVDRYGARRVQLLLYGVRGAGFLLYPFAQSLPAFAAVALATAFGDRAFPAVQQSLLGEVAQGADRDRLQASSRALRNGGLGAGSLLASLVVGFAGDAGFTAAAWLNAASFALAALLMRGVRGERQAPVEGAAQPSAGYRQVFADRPFLGLTAVNFLNALGYSALSVLFPLYITTWLHGPQAITGTAFTLNTVMCAAGGVVVAARVRSRGARRTRSSALGSLLFAAAFAAQIVLGTFRPGSGVVLGGALLLIVALYTLGELVHSPSAGALSVAAAPEALRGRYLAAYQLSWSLSAAVAPSLFTALMSVDGRLPWALLVGTSVVAAGVVVRLERVLPAAAVRVAFAGREVGGAVPVATR</sequence>
<evidence type="ECO:0000256" key="2">
    <source>
        <dbReference type="ARBA" id="ARBA00022448"/>
    </source>
</evidence>
<reference evidence="10" key="1">
    <citation type="journal article" date="2019" name="Int. J. Syst. Evol. Microbiol.">
        <title>The Global Catalogue of Microorganisms (GCM) 10K type strain sequencing project: providing services to taxonomists for standard genome sequencing and annotation.</title>
        <authorList>
            <consortium name="The Broad Institute Genomics Platform"/>
            <consortium name="The Broad Institute Genome Sequencing Center for Infectious Disease"/>
            <person name="Wu L."/>
            <person name="Ma J."/>
        </authorList>
    </citation>
    <scope>NUCLEOTIDE SEQUENCE [LARGE SCALE GENOMIC DNA]</scope>
    <source>
        <strain evidence="10">CCM 7224</strain>
    </source>
</reference>
<feature type="transmembrane region" description="Helical" evidence="7">
    <location>
        <begin position="289"/>
        <end position="308"/>
    </location>
</feature>
<dbReference type="PANTHER" id="PTHR23517:SF2">
    <property type="entry name" value="MULTIDRUG RESISTANCE PROTEIN MDTH"/>
    <property type="match status" value="1"/>
</dbReference>
<dbReference type="InterPro" id="IPR050171">
    <property type="entry name" value="MFS_Transporters"/>
</dbReference>
<dbReference type="EMBL" id="JBHSIZ010000016">
    <property type="protein sequence ID" value="MFC4957557.1"/>
    <property type="molecule type" value="Genomic_DNA"/>
</dbReference>
<dbReference type="SUPFAM" id="SSF103473">
    <property type="entry name" value="MFS general substrate transporter"/>
    <property type="match status" value="1"/>
</dbReference>
<feature type="domain" description="Major facilitator superfamily (MFS) profile" evidence="8">
    <location>
        <begin position="218"/>
        <end position="429"/>
    </location>
</feature>
<dbReference type="Gene3D" id="1.20.1250.20">
    <property type="entry name" value="MFS general substrate transporter like domains"/>
    <property type="match status" value="1"/>
</dbReference>
<dbReference type="PANTHER" id="PTHR23517">
    <property type="entry name" value="RESISTANCE PROTEIN MDTM, PUTATIVE-RELATED-RELATED"/>
    <property type="match status" value="1"/>
</dbReference>
<dbReference type="InterPro" id="IPR036259">
    <property type="entry name" value="MFS_trans_sf"/>
</dbReference>
<name>A0ABV9UN66_9ACTN</name>
<comment type="subcellular location">
    <subcellularLocation>
        <location evidence="1">Cell membrane</location>
        <topology evidence="1">Multi-pass membrane protein</topology>
    </subcellularLocation>
</comment>
<keyword evidence="10" id="KW-1185">Reference proteome</keyword>
<accession>A0ABV9UN66</accession>
<dbReference type="InterPro" id="IPR011701">
    <property type="entry name" value="MFS"/>
</dbReference>
<dbReference type="RefSeq" id="WP_344378719.1">
    <property type="nucleotide sequence ID" value="NZ_BAAASQ010000023.1"/>
</dbReference>
<dbReference type="InterPro" id="IPR020846">
    <property type="entry name" value="MFS_dom"/>
</dbReference>
<feature type="transmembrane region" description="Helical" evidence="7">
    <location>
        <begin position="47"/>
        <end position="74"/>
    </location>
</feature>
<dbReference type="Pfam" id="PF07690">
    <property type="entry name" value="MFS_1"/>
    <property type="match status" value="1"/>
</dbReference>
<evidence type="ECO:0000256" key="6">
    <source>
        <dbReference type="ARBA" id="ARBA00023136"/>
    </source>
</evidence>
<keyword evidence="2" id="KW-0813">Transport</keyword>
<protein>
    <submittedName>
        <fullName evidence="9">MFS transporter</fullName>
    </submittedName>
</protein>
<evidence type="ECO:0000256" key="5">
    <source>
        <dbReference type="ARBA" id="ARBA00022989"/>
    </source>
</evidence>
<feature type="transmembrane region" description="Helical" evidence="7">
    <location>
        <begin position="173"/>
        <end position="189"/>
    </location>
</feature>
<evidence type="ECO:0000256" key="1">
    <source>
        <dbReference type="ARBA" id="ARBA00004651"/>
    </source>
</evidence>
<keyword evidence="6 7" id="KW-0472">Membrane</keyword>
<feature type="transmembrane region" description="Helical" evidence="7">
    <location>
        <begin position="20"/>
        <end position="41"/>
    </location>
</feature>
<evidence type="ECO:0000259" key="8">
    <source>
        <dbReference type="PROSITE" id="PS50850"/>
    </source>
</evidence>
<comment type="caution">
    <text evidence="9">The sequence shown here is derived from an EMBL/GenBank/DDBJ whole genome shotgun (WGS) entry which is preliminary data.</text>
</comment>
<evidence type="ECO:0000256" key="3">
    <source>
        <dbReference type="ARBA" id="ARBA00022475"/>
    </source>
</evidence>
<proteinExistence type="predicted"/>
<feature type="transmembrane region" description="Helical" evidence="7">
    <location>
        <begin position="383"/>
        <end position="402"/>
    </location>
</feature>
<feature type="transmembrane region" description="Helical" evidence="7">
    <location>
        <begin position="256"/>
        <end position="277"/>
    </location>
</feature>
<organism evidence="9 10">
    <name type="scientific">Streptomyces mauvecolor</name>
    <dbReference type="NCBI Taxonomy" id="58345"/>
    <lineage>
        <taxon>Bacteria</taxon>
        <taxon>Bacillati</taxon>
        <taxon>Actinomycetota</taxon>
        <taxon>Actinomycetes</taxon>
        <taxon>Kitasatosporales</taxon>
        <taxon>Streptomycetaceae</taxon>
        <taxon>Streptomyces</taxon>
    </lineage>
</organism>
<dbReference type="PROSITE" id="PS50850">
    <property type="entry name" value="MFS"/>
    <property type="match status" value="1"/>
</dbReference>
<dbReference type="Proteomes" id="UP001595834">
    <property type="component" value="Unassembled WGS sequence"/>
</dbReference>
<evidence type="ECO:0000313" key="10">
    <source>
        <dbReference type="Proteomes" id="UP001595834"/>
    </source>
</evidence>
<keyword evidence="3" id="KW-1003">Cell membrane</keyword>
<feature type="transmembrane region" description="Helical" evidence="7">
    <location>
        <begin position="314"/>
        <end position="333"/>
    </location>
</feature>